<evidence type="ECO:0000313" key="1">
    <source>
        <dbReference type="EMBL" id="NDU94038.1"/>
    </source>
</evidence>
<dbReference type="InterPro" id="IPR020503">
    <property type="entry name" value="Uncharacterised_Rv2561"/>
</dbReference>
<dbReference type="InterPro" id="IPR029787">
    <property type="entry name" value="Nucleotide_cyclase"/>
</dbReference>
<dbReference type="Proteomes" id="UP000474175">
    <property type="component" value="Unassembled WGS sequence"/>
</dbReference>
<gene>
    <name evidence="1" type="ORF">GK108_04070</name>
</gene>
<accession>A0A6L9L6X0</accession>
<dbReference type="SUPFAM" id="SSF55073">
    <property type="entry name" value="Nucleotide cyclase"/>
    <property type="match status" value="1"/>
</dbReference>
<reference evidence="1 2" key="1">
    <citation type="submission" date="2020-02" db="EMBL/GenBank/DDBJ databases">
        <title>Draft genome sequence of two Spirosoma agri KCTC 52727 and Spirosoma terrae KCTC 52035.</title>
        <authorList>
            <person name="Rojas J."/>
            <person name="Ambika Manirajan B."/>
            <person name="Suarez C."/>
            <person name="Ratering S."/>
            <person name="Schnell S."/>
        </authorList>
    </citation>
    <scope>NUCLEOTIDE SEQUENCE [LARGE SCALE GENOMIC DNA]</scope>
    <source>
        <strain evidence="1 2">KCTC 52035</strain>
    </source>
</reference>
<comment type="caution">
    <text evidence="1">The sequence shown here is derived from an EMBL/GenBank/DDBJ whole genome shotgun (WGS) entry which is preliminary data.</text>
</comment>
<name>A0A6L9L6X0_9BACT</name>
<evidence type="ECO:0000313" key="2">
    <source>
        <dbReference type="Proteomes" id="UP000474175"/>
    </source>
</evidence>
<proteinExistence type="predicted"/>
<dbReference type="Pfam" id="PF10851">
    <property type="entry name" value="DUF2652"/>
    <property type="match status" value="1"/>
</dbReference>
<dbReference type="Gene3D" id="3.30.70.1230">
    <property type="entry name" value="Nucleotide cyclase"/>
    <property type="match status" value="1"/>
</dbReference>
<dbReference type="EMBL" id="JAAFZH010000001">
    <property type="protein sequence ID" value="NDU94038.1"/>
    <property type="molecule type" value="Genomic_DNA"/>
</dbReference>
<protein>
    <submittedName>
        <fullName evidence="1">DUF2652 domain-containing protein</fullName>
    </submittedName>
</protein>
<keyword evidence="2" id="KW-1185">Reference proteome</keyword>
<sequence length="207" mass="23495">MTIFPVNTQRCTNKRTKKGLVFIPDISGFTQLVRSTDLVTGQLITYELLSTIIRKNGLNMQIAEIEGDAVFFYKWKATPSVNDLYAQFEQLKIAFDRKIAELENKYAMKLDLHLKAIAHYGEMAEFSVGGFRKLYGEVVVESHRLLKNNIPGKSYLLITDELIAAAEQQLVHNLSPAIRSNKLCEIYGGLRNLCFTYILFESCQCTA</sequence>
<dbReference type="RefSeq" id="WP_163943134.1">
    <property type="nucleotide sequence ID" value="NZ_JAAFZH010000001.1"/>
</dbReference>
<organism evidence="1 2">
    <name type="scientific">Spirosoma terrae</name>
    <dbReference type="NCBI Taxonomy" id="1968276"/>
    <lineage>
        <taxon>Bacteria</taxon>
        <taxon>Pseudomonadati</taxon>
        <taxon>Bacteroidota</taxon>
        <taxon>Cytophagia</taxon>
        <taxon>Cytophagales</taxon>
        <taxon>Cytophagaceae</taxon>
        <taxon>Spirosoma</taxon>
    </lineage>
</organism>
<dbReference type="AlphaFoldDB" id="A0A6L9L6X0"/>